<accession>A0A0A8YCL1</accession>
<organism evidence="2">
    <name type="scientific">Arundo donax</name>
    <name type="common">Giant reed</name>
    <name type="synonym">Donax arundinaceus</name>
    <dbReference type="NCBI Taxonomy" id="35708"/>
    <lineage>
        <taxon>Eukaryota</taxon>
        <taxon>Viridiplantae</taxon>
        <taxon>Streptophyta</taxon>
        <taxon>Embryophyta</taxon>
        <taxon>Tracheophyta</taxon>
        <taxon>Spermatophyta</taxon>
        <taxon>Magnoliopsida</taxon>
        <taxon>Liliopsida</taxon>
        <taxon>Poales</taxon>
        <taxon>Poaceae</taxon>
        <taxon>PACMAD clade</taxon>
        <taxon>Arundinoideae</taxon>
        <taxon>Arundineae</taxon>
        <taxon>Arundo</taxon>
    </lineage>
</organism>
<dbReference type="AlphaFoldDB" id="A0A0A8YCL1"/>
<name>A0A0A8YCL1_ARUDO</name>
<reference evidence="2" key="1">
    <citation type="submission" date="2014-09" db="EMBL/GenBank/DDBJ databases">
        <authorList>
            <person name="Magalhaes I.L.F."/>
            <person name="Oliveira U."/>
            <person name="Santos F.R."/>
            <person name="Vidigal T.H.D.A."/>
            <person name="Brescovit A.D."/>
            <person name="Santos A.J."/>
        </authorList>
    </citation>
    <scope>NUCLEOTIDE SEQUENCE</scope>
    <source>
        <tissue evidence="2">Shoot tissue taken approximately 20 cm above the soil surface</tissue>
    </source>
</reference>
<reference evidence="2" key="2">
    <citation type="journal article" date="2015" name="Data Brief">
        <title>Shoot transcriptome of the giant reed, Arundo donax.</title>
        <authorList>
            <person name="Barrero R.A."/>
            <person name="Guerrero F.D."/>
            <person name="Moolhuijzen P."/>
            <person name="Goolsby J.A."/>
            <person name="Tidwell J."/>
            <person name="Bellgard S.E."/>
            <person name="Bellgard M.I."/>
        </authorList>
    </citation>
    <scope>NUCLEOTIDE SEQUENCE</scope>
    <source>
        <tissue evidence="2">Shoot tissue taken approximately 20 cm above the soil surface</tissue>
    </source>
</reference>
<feature type="region of interest" description="Disordered" evidence="1">
    <location>
        <begin position="1"/>
        <end position="21"/>
    </location>
</feature>
<evidence type="ECO:0000256" key="1">
    <source>
        <dbReference type="SAM" id="MobiDB-lite"/>
    </source>
</evidence>
<protein>
    <submittedName>
        <fullName evidence="2">Uncharacterized protein</fullName>
    </submittedName>
</protein>
<sequence>MTAAPRTAAPPAPSPGRARRRRTLAAPCICGVLGSKVIRIGRQVRE</sequence>
<evidence type="ECO:0000313" key="2">
    <source>
        <dbReference type="EMBL" id="JAD23255.1"/>
    </source>
</evidence>
<proteinExistence type="predicted"/>
<dbReference type="EMBL" id="GBRH01274640">
    <property type="protein sequence ID" value="JAD23255.1"/>
    <property type="molecule type" value="Transcribed_RNA"/>
</dbReference>